<proteinExistence type="predicted"/>
<evidence type="ECO:0000313" key="3">
    <source>
        <dbReference type="EMBL" id="PNS09664.1"/>
    </source>
</evidence>
<feature type="region of interest" description="Disordered" evidence="1">
    <location>
        <begin position="24"/>
        <end position="86"/>
    </location>
</feature>
<protein>
    <submittedName>
        <fullName evidence="3">Uncharacterized protein</fullName>
    </submittedName>
</protein>
<evidence type="ECO:0000256" key="1">
    <source>
        <dbReference type="SAM" id="MobiDB-lite"/>
    </source>
</evidence>
<sequence>MKLRSIAVLALVAGGALFAAPLMAQQASQKTDASTKQADKAAASKDDAKAKKDDHEHAARKDTANARAAAREAKKGKELEEETHPL</sequence>
<organism evidence="3 4">
    <name type="scientific">Solilutibacter silvestris</name>
    <dbReference type="NCBI Taxonomy" id="1645665"/>
    <lineage>
        <taxon>Bacteria</taxon>
        <taxon>Pseudomonadati</taxon>
        <taxon>Pseudomonadota</taxon>
        <taxon>Gammaproteobacteria</taxon>
        <taxon>Lysobacterales</taxon>
        <taxon>Lysobacteraceae</taxon>
        <taxon>Solilutibacter</taxon>
    </lineage>
</organism>
<evidence type="ECO:0000313" key="4">
    <source>
        <dbReference type="Proteomes" id="UP000236220"/>
    </source>
</evidence>
<reference evidence="3 4" key="1">
    <citation type="submission" date="2017-08" db="EMBL/GenBank/DDBJ databases">
        <title>Lysobacter sylvestris genome.</title>
        <authorList>
            <person name="Zhang D.-C."/>
            <person name="Albuquerque L."/>
            <person name="Franca L."/>
            <person name="Froufe H.J.C."/>
            <person name="Barroso C."/>
            <person name="Egas C."/>
            <person name="Da Costa M."/>
            <person name="Margesin R."/>
        </authorList>
    </citation>
    <scope>NUCLEOTIDE SEQUENCE [LARGE SCALE GENOMIC DNA]</scope>
    <source>
        <strain evidence="3 4">AM20-91</strain>
    </source>
</reference>
<keyword evidence="4" id="KW-1185">Reference proteome</keyword>
<gene>
    <name evidence="3" type="ORF">Lysil_1293</name>
</gene>
<dbReference type="Proteomes" id="UP000236220">
    <property type="component" value="Unassembled WGS sequence"/>
</dbReference>
<accession>A0A2K1Q3R0</accession>
<keyword evidence="2" id="KW-0732">Signal</keyword>
<evidence type="ECO:0000256" key="2">
    <source>
        <dbReference type="SAM" id="SignalP"/>
    </source>
</evidence>
<name>A0A2K1Q3R0_9GAMM</name>
<dbReference type="AlphaFoldDB" id="A0A2K1Q3R0"/>
<feature type="signal peptide" evidence="2">
    <location>
        <begin position="1"/>
        <end position="24"/>
    </location>
</feature>
<dbReference type="EMBL" id="NPZB01000001">
    <property type="protein sequence ID" value="PNS09664.1"/>
    <property type="molecule type" value="Genomic_DNA"/>
</dbReference>
<feature type="compositionally biased region" description="Basic and acidic residues" evidence="1">
    <location>
        <begin position="37"/>
        <end position="86"/>
    </location>
</feature>
<comment type="caution">
    <text evidence="3">The sequence shown here is derived from an EMBL/GenBank/DDBJ whole genome shotgun (WGS) entry which is preliminary data.</text>
</comment>
<feature type="chain" id="PRO_5014443977" evidence="2">
    <location>
        <begin position="25"/>
        <end position="86"/>
    </location>
</feature>
<dbReference type="RefSeq" id="WP_103074686.1">
    <property type="nucleotide sequence ID" value="NZ_NPZB01000001.1"/>
</dbReference>